<reference evidence="1" key="1">
    <citation type="submission" date="2020-01" db="EMBL/GenBank/DDBJ databases">
        <authorList>
            <consortium name="DOE Joint Genome Institute"/>
            <person name="Haridas S."/>
            <person name="Albert R."/>
            <person name="Binder M."/>
            <person name="Bloem J."/>
            <person name="Labutti K."/>
            <person name="Salamov A."/>
            <person name="Andreopoulos B."/>
            <person name="Baker S.E."/>
            <person name="Barry K."/>
            <person name="Bills G."/>
            <person name="Bluhm B.H."/>
            <person name="Cannon C."/>
            <person name="Castanera R."/>
            <person name="Culley D.E."/>
            <person name="Daum C."/>
            <person name="Ezra D."/>
            <person name="Gonzalez J.B."/>
            <person name="Henrissat B."/>
            <person name="Kuo A."/>
            <person name="Liang C."/>
            <person name="Lipzen A."/>
            <person name="Lutzoni F."/>
            <person name="Magnuson J."/>
            <person name="Mondo S."/>
            <person name="Nolan M."/>
            <person name="Ohm R."/>
            <person name="Pangilinan J."/>
            <person name="Park H.-J."/>
            <person name="Ramirez L."/>
            <person name="Alfaro M."/>
            <person name="Sun H."/>
            <person name="Tritt A."/>
            <person name="Yoshinaga Y."/>
            <person name="Zwiers L.-H."/>
            <person name="Turgeon B.G."/>
            <person name="Goodwin S.B."/>
            <person name="Spatafora J.W."/>
            <person name="Crous P.W."/>
            <person name="Grigoriev I.V."/>
        </authorList>
    </citation>
    <scope>NUCLEOTIDE SEQUENCE</scope>
    <source>
        <strain evidence="1">IPT5</strain>
    </source>
</reference>
<dbReference type="AlphaFoldDB" id="A0A6A7BCK2"/>
<name>A0A6A7BCK2_9PLEO</name>
<organism evidence="1 2">
    <name type="scientific">Plenodomus tracheiphilus IPT5</name>
    <dbReference type="NCBI Taxonomy" id="1408161"/>
    <lineage>
        <taxon>Eukaryota</taxon>
        <taxon>Fungi</taxon>
        <taxon>Dikarya</taxon>
        <taxon>Ascomycota</taxon>
        <taxon>Pezizomycotina</taxon>
        <taxon>Dothideomycetes</taxon>
        <taxon>Pleosporomycetidae</taxon>
        <taxon>Pleosporales</taxon>
        <taxon>Pleosporineae</taxon>
        <taxon>Leptosphaeriaceae</taxon>
        <taxon>Plenodomus</taxon>
    </lineage>
</organism>
<accession>A0A6A7BCK2</accession>
<evidence type="ECO:0000313" key="1">
    <source>
        <dbReference type="EMBL" id="KAF2853073.1"/>
    </source>
</evidence>
<gene>
    <name evidence="1" type="ORF">T440DRAFT_552887</name>
</gene>
<dbReference type="Proteomes" id="UP000799423">
    <property type="component" value="Unassembled WGS sequence"/>
</dbReference>
<protein>
    <submittedName>
        <fullName evidence="1">Uncharacterized protein</fullName>
    </submittedName>
</protein>
<sequence length="273" mass="32155">MSTIASQSPQVNDMRLRRWTRMIQINFAMRLFAYRLPDLPVEQLEAPGFELKRAKKLFTRIIFFQIDQSKSIEPGRKIRRGSLHTWRDALFTVVEPRIDTYAHRDNLIPPIDPNEEQFPEDLTLEGRGAINKESFVINGIRESRYQLLQVMKKLIHEDERDHRTVQDIINRLYQGADKMQEQLQALTASDRAKFYAEVDIGAPAFSKWLRDITTSADQWKFSDITQHRIRTELSRFDSILRGFEDELNDFAENVAFEESCHIDTWYQYIRGLG</sequence>
<proteinExistence type="predicted"/>
<dbReference type="EMBL" id="MU006296">
    <property type="protein sequence ID" value="KAF2853073.1"/>
    <property type="molecule type" value="Genomic_DNA"/>
</dbReference>
<evidence type="ECO:0000313" key="2">
    <source>
        <dbReference type="Proteomes" id="UP000799423"/>
    </source>
</evidence>
<keyword evidence="2" id="KW-1185">Reference proteome</keyword>